<keyword evidence="3" id="KW-0132">Cell division</keyword>
<comment type="caution">
    <text evidence="10">The sequence shown here is derived from an EMBL/GenBank/DDBJ whole genome shotgun (WGS) entry which is preliminary data.</text>
</comment>
<dbReference type="Proteomes" id="UP000650833">
    <property type="component" value="Unassembled WGS sequence"/>
</dbReference>
<dbReference type="Pfam" id="PF12862">
    <property type="entry name" value="ANAPC5"/>
    <property type="match status" value="2"/>
</dbReference>
<feature type="domain" description="Anaphase-promoting complex subunit 5" evidence="9">
    <location>
        <begin position="222"/>
        <end position="303"/>
    </location>
</feature>
<dbReference type="EMBL" id="JAEPRC010000158">
    <property type="protein sequence ID" value="KAG2206177.1"/>
    <property type="molecule type" value="Genomic_DNA"/>
</dbReference>
<evidence type="ECO:0000259" key="9">
    <source>
        <dbReference type="Pfam" id="PF12862"/>
    </source>
</evidence>
<dbReference type="UniPathway" id="UPA00143"/>
<dbReference type="InterPro" id="IPR037679">
    <property type="entry name" value="Apc5"/>
</dbReference>
<keyword evidence="5" id="KW-0833">Ubl conjugation pathway</keyword>
<organism evidence="10 11">
    <name type="scientific">Mucor plumbeus</name>
    <dbReference type="NCBI Taxonomy" id="97098"/>
    <lineage>
        <taxon>Eukaryota</taxon>
        <taxon>Fungi</taxon>
        <taxon>Fungi incertae sedis</taxon>
        <taxon>Mucoromycota</taxon>
        <taxon>Mucoromycotina</taxon>
        <taxon>Mucoromycetes</taxon>
        <taxon>Mucorales</taxon>
        <taxon>Mucorineae</taxon>
        <taxon>Mucoraceae</taxon>
        <taxon>Mucor</taxon>
    </lineage>
</organism>
<evidence type="ECO:0000256" key="7">
    <source>
        <dbReference type="ARBA" id="ARBA00031069"/>
    </source>
</evidence>
<evidence type="ECO:0000256" key="4">
    <source>
        <dbReference type="ARBA" id="ARBA00022776"/>
    </source>
</evidence>
<dbReference type="InterPro" id="IPR026000">
    <property type="entry name" value="Apc5_dom"/>
</dbReference>
<keyword evidence="6" id="KW-0131">Cell cycle</keyword>
<dbReference type="PANTHER" id="PTHR12830">
    <property type="entry name" value="ANAPHASE-PROMOTING COMPLEX SUBUNIT 5"/>
    <property type="match status" value="1"/>
</dbReference>
<dbReference type="SUPFAM" id="SSF48452">
    <property type="entry name" value="TPR-like"/>
    <property type="match status" value="1"/>
</dbReference>
<evidence type="ECO:0000256" key="3">
    <source>
        <dbReference type="ARBA" id="ARBA00022618"/>
    </source>
</evidence>
<feature type="domain" description="Anaphase-promoting complex subunit 5" evidence="9">
    <location>
        <begin position="492"/>
        <end position="558"/>
    </location>
</feature>
<dbReference type="GO" id="GO:0045842">
    <property type="term" value="P:positive regulation of mitotic metaphase/anaphase transition"/>
    <property type="evidence" value="ECO:0007669"/>
    <property type="project" value="TreeGrafter"/>
</dbReference>
<evidence type="ECO:0000256" key="8">
    <source>
        <dbReference type="ARBA" id="ARBA00045696"/>
    </source>
</evidence>
<accession>A0A8H7R864</accession>
<dbReference type="InterPro" id="IPR011990">
    <property type="entry name" value="TPR-like_helical_dom_sf"/>
</dbReference>
<keyword evidence="11" id="KW-1185">Reference proteome</keyword>
<name>A0A8H7R864_9FUNG</name>
<evidence type="ECO:0000313" key="10">
    <source>
        <dbReference type="EMBL" id="KAG2206177.1"/>
    </source>
</evidence>
<comment type="function">
    <text evidence="8">Component of the anaphase promoting complex/cyclosome (APC/C), a cell cycle-regulated E3 ubiquitin ligase that controls progression through mitosis and the G1 phase of the cell cycle. The APC/C complex acts by mediating ubiquitination and subsequent degradation of target proteins: it mainly mediates the formation of 'Lys-11'-linked polyubiquitin chains and, to a lower extent, the formation of 'Lys-48'- and 'Lys-63'-linked polyubiquitin chains. The APC/C complex catalyzes assembly of branched 'Lys-11'-/'Lys-48'-linked branched ubiquitin chains on target proteins.</text>
</comment>
<dbReference type="OrthoDB" id="2504561at2759"/>
<gene>
    <name evidence="10" type="ORF">INT46_007172</name>
</gene>
<proteinExistence type="inferred from homology"/>
<dbReference type="GO" id="GO:0070979">
    <property type="term" value="P:protein K11-linked ubiquitination"/>
    <property type="evidence" value="ECO:0007669"/>
    <property type="project" value="TreeGrafter"/>
</dbReference>
<evidence type="ECO:0000256" key="5">
    <source>
        <dbReference type="ARBA" id="ARBA00022786"/>
    </source>
</evidence>
<dbReference type="GO" id="GO:0005680">
    <property type="term" value="C:anaphase-promoting complex"/>
    <property type="evidence" value="ECO:0007669"/>
    <property type="project" value="InterPro"/>
</dbReference>
<comment type="similarity">
    <text evidence="1">Belongs to the APC5 family.</text>
</comment>
<dbReference type="GO" id="GO:0051301">
    <property type="term" value="P:cell division"/>
    <property type="evidence" value="ECO:0007669"/>
    <property type="project" value="UniProtKB-KW"/>
</dbReference>
<protein>
    <recommendedName>
        <fullName evidence="2">Anaphase-promoting complex subunit 5</fullName>
    </recommendedName>
    <alternativeName>
        <fullName evidence="7">Cyclosome subunit 5</fullName>
    </alternativeName>
</protein>
<sequence length="682" mass="79281">MLQVGFITPYRIALLILIDRFCKFTLDDSLLPKLAIYITKSILNEEHVRKTCSEPSKKDIFSEISNWSDKRYIIEHTLEDLDFNLNSIKTQHLLNEFMDGLKCLLDAESEDDGDKLKLDKSSVMGLFVRKCRIEYATLPFDQLQDIFQAYQEYLDGFAGDAEFANQDATTHWISDYNVTEFLQYQAETIERTGTTNISPSVLHTYLDTFEKQVPSINIIRQVRYLNYTRTKEYIQSLSHLHLSIDMSLDKGVNVQYALLHLGIMEYKFGHSFNALSALNDALSAARSNKDELCLQEIQFWIEVCRKNHPFDECSSYTDDYLNNLKTLTRARDLLRNGEPCRYVFELLYKSLIHIIMNDIQHMDRAQFLTTSLAWQRYGNNILAKSFLDLANTSKDKSIDDIEKTIITEANMLQASGNSDQAINVIDIFTKRYQNESDFLMGWRQTKARITRQIERKRKFNLIEYQNDLLQVTIAPDTDEYFIACHDNAYKLMLKKEFERALLILDEVHDYLRKTDRTSQLGDNLILQATIHLKLNTPSTAIPLLTQAIKIAKDSFDAKNYYSATIKLAESYLRLNQSAVVEKSIFMLESIFPKVLIMKSKHLESDLYLTYAKALDANCMFQTEHVILEYVEKAEQGFRDLKLVEELLTVLHFKSLILEKLKMALEKIKTLNEIRNLQQKKSL</sequence>
<evidence type="ECO:0000256" key="6">
    <source>
        <dbReference type="ARBA" id="ARBA00023306"/>
    </source>
</evidence>
<dbReference type="GO" id="GO:0031145">
    <property type="term" value="P:anaphase-promoting complex-dependent catabolic process"/>
    <property type="evidence" value="ECO:0007669"/>
    <property type="project" value="TreeGrafter"/>
</dbReference>
<dbReference type="PANTHER" id="PTHR12830:SF9">
    <property type="entry name" value="ANAPHASE-PROMOTING COMPLEX SUBUNIT 5"/>
    <property type="match status" value="1"/>
</dbReference>
<evidence type="ECO:0000256" key="1">
    <source>
        <dbReference type="ARBA" id="ARBA00007450"/>
    </source>
</evidence>
<dbReference type="AlphaFoldDB" id="A0A8H7R864"/>
<reference evidence="10" key="1">
    <citation type="submission" date="2020-12" db="EMBL/GenBank/DDBJ databases">
        <title>Metabolic potential, ecology and presence of endohyphal bacteria is reflected in genomic diversity of Mucoromycotina.</title>
        <authorList>
            <person name="Muszewska A."/>
            <person name="Okrasinska A."/>
            <person name="Steczkiewicz K."/>
            <person name="Drgas O."/>
            <person name="Orlowska M."/>
            <person name="Perlinska-Lenart U."/>
            <person name="Aleksandrzak-Piekarczyk T."/>
            <person name="Szatraj K."/>
            <person name="Zielenkiewicz U."/>
            <person name="Pilsyk S."/>
            <person name="Malc E."/>
            <person name="Mieczkowski P."/>
            <person name="Kruszewska J.S."/>
            <person name="Biernat P."/>
            <person name="Pawlowska J."/>
        </authorList>
    </citation>
    <scope>NUCLEOTIDE SEQUENCE</scope>
    <source>
        <strain evidence="10">CBS 226.32</strain>
    </source>
</reference>
<evidence type="ECO:0000256" key="2">
    <source>
        <dbReference type="ARBA" id="ARBA00016066"/>
    </source>
</evidence>
<evidence type="ECO:0000313" key="11">
    <source>
        <dbReference type="Proteomes" id="UP000650833"/>
    </source>
</evidence>
<keyword evidence="4" id="KW-0498">Mitosis</keyword>